<dbReference type="InterPro" id="IPR025657">
    <property type="entry name" value="RadC_JAB"/>
</dbReference>
<dbReference type="PANTHER" id="PTHR30471:SF3">
    <property type="entry name" value="UPF0758 PROTEIN YEES-RELATED"/>
    <property type="match status" value="1"/>
</dbReference>
<reference evidence="1" key="1">
    <citation type="submission" date="2016-04" db="EMBL/GenBank/DDBJ databases">
        <authorList>
            <person name="Nguyen H.D."/>
            <person name="Kesanakurti P."/>
            <person name="Cullis J."/>
            <person name="Levesque C.A."/>
            <person name="Hambleton S."/>
        </authorList>
    </citation>
    <scope>NUCLEOTIDE SEQUENCE</scope>
    <source>
        <strain evidence="1">DAOMC 238032</strain>
    </source>
</reference>
<dbReference type="PROSITE" id="PS50249">
    <property type="entry name" value="MPN"/>
    <property type="match status" value="1"/>
</dbReference>
<gene>
    <name evidence="1" type="ORF">A4X03_0g9519</name>
</gene>
<dbReference type="AlphaFoldDB" id="A0A177SWZ9"/>
<dbReference type="CDD" id="cd08071">
    <property type="entry name" value="MPN_DUF2466"/>
    <property type="match status" value="1"/>
</dbReference>
<protein>
    <submittedName>
        <fullName evidence="1">Uncharacterized protein</fullName>
    </submittedName>
</protein>
<dbReference type="InterPro" id="IPR037518">
    <property type="entry name" value="MPN"/>
</dbReference>
<dbReference type="Pfam" id="PF04002">
    <property type="entry name" value="RadC"/>
    <property type="match status" value="1"/>
</dbReference>
<dbReference type="NCBIfam" id="TIGR00608">
    <property type="entry name" value="radc"/>
    <property type="match status" value="1"/>
</dbReference>
<dbReference type="PANTHER" id="PTHR30471">
    <property type="entry name" value="DNA REPAIR PROTEIN RADC"/>
    <property type="match status" value="1"/>
</dbReference>
<dbReference type="EMBL" id="LWDD02003874">
    <property type="protein sequence ID" value="KAE8236209.1"/>
    <property type="molecule type" value="Genomic_DNA"/>
</dbReference>
<accession>A0A177SWZ9</accession>
<name>A0A177SWZ9_9BASI</name>
<dbReference type="Gene3D" id="3.40.140.10">
    <property type="entry name" value="Cytidine Deaminase, domain 2"/>
    <property type="match status" value="1"/>
</dbReference>
<evidence type="ECO:0000313" key="1">
    <source>
        <dbReference type="EMBL" id="KAE8236209.1"/>
    </source>
</evidence>
<evidence type="ECO:0000313" key="2">
    <source>
        <dbReference type="Proteomes" id="UP000077671"/>
    </source>
</evidence>
<proteinExistence type="predicted"/>
<comment type="caution">
    <text evidence="1">The sequence shown here is derived from an EMBL/GenBank/DDBJ whole genome shotgun (WGS) entry which is preliminary data.</text>
</comment>
<dbReference type="Proteomes" id="UP000077671">
    <property type="component" value="Unassembled WGS sequence"/>
</dbReference>
<dbReference type="InterPro" id="IPR001405">
    <property type="entry name" value="UPF0758"/>
</dbReference>
<sequence>MPRSSRHHPYRPRSQALHGHASGLPTEVYAMLTSHARLDTSAEPGSASVLAYENRLIVQAIAILERRLFVDGPPMSDPQVTRDYLRLKLMPEPSEVFVALFLNAKHQVIACETLFRGTIDAAQIHPRVVVQRALQHNASALIVSHQHPSGCSEPSSSDERLTQRLKTALECVDVRLLDHFIIGKGQPYSFAEHALL</sequence>
<reference evidence="1" key="2">
    <citation type="journal article" date="2019" name="IMA Fungus">
        <title>Genome sequencing and comparison of five Tilletia species to identify candidate genes for the detection of regulated species infecting wheat.</title>
        <authorList>
            <person name="Nguyen H.D.T."/>
            <person name="Sultana T."/>
            <person name="Kesanakurti P."/>
            <person name="Hambleton S."/>
        </authorList>
    </citation>
    <scope>NUCLEOTIDE SEQUENCE</scope>
    <source>
        <strain evidence="1">DAOMC 238032</strain>
    </source>
</reference>
<organism evidence="1 2">
    <name type="scientific">Tilletia caries</name>
    <name type="common">wheat bunt fungus</name>
    <dbReference type="NCBI Taxonomy" id="13290"/>
    <lineage>
        <taxon>Eukaryota</taxon>
        <taxon>Fungi</taxon>
        <taxon>Dikarya</taxon>
        <taxon>Basidiomycota</taxon>
        <taxon>Ustilaginomycotina</taxon>
        <taxon>Exobasidiomycetes</taxon>
        <taxon>Tilletiales</taxon>
        <taxon>Tilletiaceae</taxon>
        <taxon>Tilletia</taxon>
    </lineage>
</organism>